<evidence type="ECO:0000313" key="1">
    <source>
        <dbReference type="EMBL" id="EKO15965.1"/>
    </source>
</evidence>
<accession>A0A0E2B3U7</accession>
<dbReference type="AlphaFoldDB" id="A0A0E2B3U7"/>
<protein>
    <submittedName>
        <fullName evidence="1">Uncharacterized protein</fullName>
    </submittedName>
</protein>
<evidence type="ECO:0000313" key="2">
    <source>
        <dbReference type="Proteomes" id="UP000006253"/>
    </source>
</evidence>
<gene>
    <name evidence="1" type="ORF">LEP1GSC081_4137</name>
</gene>
<dbReference type="Proteomes" id="UP000006253">
    <property type="component" value="Unassembled WGS sequence"/>
</dbReference>
<dbReference type="EMBL" id="AHMY02000036">
    <property type="protein sequence ID" value="EKO15965.1"/>
    <property type="molecule type" value="Genomic_DNA"/>
</dbReference>
<comment type="caution">
    <text evidence="1">The sequence shown here is derived from an EMBL/GenBank/DDBJ whole genome shotgun (WGS) entry which is preliminary data.</text>
</comment>
<reference evidence="1 2" key="1">
    <citation type="submission" date="2012-10" db="EMBL/GenBank/DDBJ databases">
        <authorList>
            <person name="Harkins D.M."/>
            <person name="Durkin A.S."/>
            <person name="Brinkac L.M."/>
            <person name="Selengut J.D."/>
            <person name="Sanka R."/>
            <person name="DePew J."/>
            <person name="Purushe J."/>
            <person name="Peacock S.J."/>
            <person name="Thaipadungpanit J."/>
            <person name="Wuthiekanun V.W."/>
            <person name="Day N.P."/>
            <person name="Vinetz J.M."/>
            <person name="Sutton G.G."/>
            <person name="Nelson W.C."/>
            <person name="Fouts D.E."/>
        </authorList>
    </citation>
    <scope>NUCLEOTIDE SEQUENCE [LARGE SCALE GENOMIC DNA]</scope>
    <source>
        <strain evidence="1 2">H1</strain>
    </source>
</reference>
<name>A0A0E2B3U7_9LEPT</name>
<organism evidence="1 2">
    <name type="scientific">Leptospira kirschneri str. H1</name>
    <dbReference type="NCBI Taxonomy" id="1049966"/>
    <lineage>
        <taxon>Bacteria</taxon>
        <taxon>Pseudomonadati</taxon>
        <taxon>Spirochaetota</taxon>
        <taxon>Spirochaetia</taxon>
        <taxon>Leptospirales</taxon>
        <taxon>Leptospiraceae</taxon>
        <taxon>Leptospira</taxon>
    </lineage>
</organism>
<sequence>MTRTIRSLRIWICTKKHWTAKLLGKHWSPFLMFIPSMIPYPNISEEKEKSGTIEGKKSFR</sequence>
<proteinExistence type="predicted"/>